<dbReference type="PaxDb" id="4565-Traes_2AL_4D75CEE491.1"/>
<accession>A0A3B6RDP6</accession>
<keyword evidence="2" id="KW-1185">Reference proteome</keyword>
<sequence>MVACRRMCLRPKFLPLDRGYIHPSLEATVWVGMHVQGEEVDKGRRSNLCLPIAASCSSICHLSHGRLIPHAAYLNLPYSSSPRLLERFSGCLADDREGRTRSDGYSARNLETIAIDLLYKTSVARDVEPSSGKKRWIM</sequence>
<dbReference type="Gramene" id="TraesCLE_scaffold_017789_01G000100.1">
    <property type="protein sequence ID" value="TraesCLE_scaffold_017789_01G000100.1"/>
    <property type="gene ID" value="TraesCLE_scaffold_017789_01G000100"/>
</dbReference>
<dbReference type="Gramene" id="TraesCS7A02G229200.1">
    <property type="protein sequence ID" value="TraesCS7A02G229200.1"/>
    <property type="gene ID" value="TraesCS7A02G229200"/>
</dbReference>
<dbReference type="AlphaFoldDB" id="A0A3B6RDP6"/>
<dbReference type="Gramene" id="TraesROB_scaffold_016604_01G000400.1">
    <property type="protein sequence ID" value="TraesROB_scaffold_016604_01G000400.1"/>
    <property type="gene ID" value="TraesROB_scaffold_016604_01G000400"/>
</dbReference>
<dbReference type="EnsemblPlants" id="TraesCS7A02G229200.1">
    <property type="protein sequence ID" value="TraesCS7A02G229200.1"/>
    <property type="gene ID" value="TraesCS7A02G229200"/>
</dbReference>
<evidence type="ECO:0000313" key="1">
    <source>
        <dbReference type="EnsemblPlants" id="TraesCS7A02G229200.1"/>
    </source>
</evidence>
<reference evidence="1" key="2">
    <citation type="submission" date="2018-10" db="UniProtKB">
        <authorList>
            <consortium name="EnsemblPlants"/>
        </authorList>
    </citation>
    <scope>IDENTIFICATION</scope>
</reference>
<name>A0A3B6RDP6_WHEAT</name>
<dbReference type="Gramene" id="TraesWEE_scaffold_010235_01G000100.1">
    <property type="protein sequence ID" value="TraesWEE_scaffold_010235_01G000100.1"/>
    <property type="gene ID" value="TraesWEE_scaffold_010235_01G000100"/>
</dbReference>
<evidence type="ECO:0000313" key="2">
    <source>
        <dbReference type="Proteomes" id="UP000019116"/>
    </source>
</evidence>
<proteinExistence type="predicted"/>
<organism evidence="1">
    <name type="scientific">Triticum aestivum</name>
    <name type="common">Wheat</name>
    <dbReference type="NCBI Taxonomy" id="4565"/>
    <lineage>
        <taxon>Eukaryota</taxon>
        <taxon>Viridiplantae</taxon>
        <taxon>Streptophyta</taxon>
        <taxon>Embryophyta</taxon>
        <taxon>Tracheophyta</taxon>
        <taxon>Spermatophyta</taxon>
        <taxon>Magnoliopsida</taxon>
        <taxon>Liliopsida</taxon>
        <taxon>Poales</taxon>
        <taxon>Poaceae</taxon>
        <taxon>BOP clade</taxon>
        <taxon>Pooideae</taxon>
        <taxon>Triticodae</taxon>
        <taxon>Triticeae</taxon>
        <taxon>Triticinae</taxon>
        <taxon>Triticum</taxon>
    </lineage>
</organism>
<dbReference type="Gramene" id="TraesCAD_scaffold_017699_01G000200.1">
    <property type="protein sequence ID" value="TraesCAD_scaffold_017699_01G000200.1"/>
    <property type="gene ID" value="TraesCAD_scaffold_017699_01G000200"/>
</dbReference>
<reference evidence="1" key="1">
    <citation type="submission" date="2018-08" db="EMBL/GenBank/DDBJ databases">
        <authorList>
            <person name="Rossello M."/>
        </authorList>
    </citation>
    <scope>NUCLEOTIDE SEQUENCE [LARGE SCALE GENOMIC DNA]</scope>
    <source>
        <strain evidence="1">cv. Chinese Spring</strain>
    </source>
</reference>
<dbReference type="Proteomes" id="UP000019116">
    <property type="component" value="Chromosome 7A"/>
</dbReference>
<protein>
    <submittedName>
        <fullName evidence="1">Uncharacterized protein</fullName>
    </submittedName>
</protein>
<dbReference type="Gramene" id="TraesCS7A03G0532400.1">
    <property type="protein sequence ID" value="TraesCS7A03G0532400.1.CDS"/>
    <property type="gene ID" value="TraesCS7A03G0532400"/>
</dbReference>